<dbReference type="WBParaSite" id="RSKR_0000159600.1">
    <property type="protein sequence ID" value="RSKR_0000159600.1"/>
    <property type="gene ID" value="RSKR_0000159600"/>
</dbReference>
<sequence>MTNLEAIIDSNTLAAAIKDGSSKFKIIDCTFSVGAKQDWKIFRETEWGRFDMLIKKDSKHKQEYITDHLPGAILFDLDCAMFPGQYERFSFYPVEIFEEYVRRLGINKNDHLVLYSRGPLGGNMFASRVFKLFEMYGHTKLSLLNGGYAKWKADGFATQSGEIRNKERGNWVGVDFFKLAVTFEELEKKNNDGKSMIDSPDKITFLDARPESQFKAQYIKGFHNLPVDQLVNSDGTIKSHRDVEALIEAKKIDKNKPIITSCITGTQASFLSFVIEHVVNEDSRLYNGSLMEMQARDPSRIIT</sequence>
<name>A0AC35TKE8_9BILA</name>
<evidence type="ECO:0000313" key="1">
    <source>
        <dbReference type="Proteomes" id="UP000095286"/>
    </source>
</evidence>
<reference evidence="2" key="1">
    <citation type="submission" date="2016-11" db="UniProtKB">
        <authorList>
            <consortium name="WormBaseParasite"/>
        </authorList>
    </citation>
    <scope>IDENTIFICATION</scope>
    <source>
        <strain evidence="2">KR3021</strain>
    </source>
</reference>
<proteinExistence type="predicted"/>
<accession>A0AC35TKE8</accession>
<organism evidence="1 2">
    <name type="scientific">Rhabditophanes sp. KR3021</name>
    <dbReference type="NCBI Taxonomy" id="114890"/>
    <lineage>
        <taxon>Eukaryota</taxon>
        <taxon>Metazoa</taxon>
        <taxon>Ecdysozoa</taxon>
        <taxon>Nematoda</taxon>
        <taxon>Chromadorea</taxon>
        <taxon>Rhabditida</taxon>
        <taxon>Tylenchina</taxon>
        <taxon>Panagrolaimomorpha</taxon>
        <taxon>Strongyloidoidea</taxon>
        <taxon>Alloionematidae</taxon>
        <taxon>Rhabditophanes</taxon>
    </lineage>
</organism>
<evidence type="ECO:0000313" key="2">
    <source>
        <dbReference type="WBParaSite" id="RSKR_0000159600.1"/>
    </source>
</evidence>
<protein>
    <submittedName>
        <fullName evidence="2">Rhodanese domain-containing protein</fullName>
    </submittedName>
</protein>
<dbReference type="Proteomes" id="UP000095286">
    <property type="component" value="Unplaced"/>
</dbReference>